<organism evidence="17 18">
    <name type="scientific">Blastocystis sp. subtype 1 (strain ATCC 50177 / NandII)</name>
    <dbReference type="NCBI Taxonomy" id="478820"/>
    <lineage>
        <taxon>Eukaryota</taxon>
        <taxon>Sar</taxon>
        <taxon>Stramenopiles</taxon>
        <taxon>Bigyra</taxon>
        <taxon>Opalozoa</taxon>
        <taxon>Opalinata</taxon>
        <taxon>Blastocystidae</taxon>
        <taxon>Blastocystis</taxon>
    </lineage>
</organism>
<comment type="catalytic activity">
    <reaction evidence="12">
        <text>L-threonyl-[protein] + ATP = O-phospho-L-threonyl-[protein] + ADP + H(+)</text>
        <dbReference type="Rhea" id="RHEA:46608"/>
        <dbReference type="Rhea" id="RHEA-COMP:11060"/>
        <dbReference type="Rhea" id="RHEA-COMP:11605"/>
        <dbReference type="ChEBI" id="CHEBI:15378"/>
        <dbReference type="ChEBI" id="CHEBI:30013"/>
        <dbReference type="ChEBI" id="CHEBI:30616"/>
        <dbReference type="ChEBI" id="CHEBI:61977"/>
        <dbReference type="ChEBI" id="CHEBI:456216"/>
        <dbReference type="EC" id="2.7.11.1"/>
    </reaction>
</comment>
<dbReference type="STRING" id="478820.A0A196SCX9"/>
<evidence type="ECO:0000256" key="13">
    <source>
        <dbReference type="ARBA" id="ARBA00048679"/>
    </source>
</evidence>
<evidence type="ECO:0000256" key="14">
    <source>
        <dbReference type="SAM" id="MobiDB-lite"/>
    </source>
</evidence>
<keyword evidence="10" id="KW-0067">ATP-binding</keyword>
<keyword evidence="8 17" id="KW-0418">Kinase</keyword>
<name>A0A196SCX9_BLAHN</name>
<dbReference type="EC" id="2.7.11.1" evidence="2"/>
<dbReference type="Proteomes" id="UP000078348">
    <property type="component" value="Unassembled WGS sequence"/>
</dbReference>
<evidence type="ECO:0000256" key="11">
    <source>
        <dbReference type="ARBA" id="ARBA00024334"/>
    </source>
</evidence>
<comment type="caution">
    <text evidence="17">The sequence shown here is derived from an EMBL/GenBank/DDBJ whole genome shotgun (WGS) entry which is preliminary data.</text>
</comment>
<protein>
    <recommendedName>
        <fullName evidence="2">non-specific serine/threonine protein kinase</fullName>
        <ecNumber evidence="2">2.7.11.1</ecNumber>
    </recommendedName>
</protein>
<dbReference type="CDD" id="cd05117">
    <property type="entry name" value="STKc_CAMK"/>
    <property type="match status" value="1"/>
</dbReference>
<evidence type="ECO:0000256" key="7">
    <source>
        <dbReference type="ARBA" id="ARBA00022741"/>
    </source>
</evidence>
<evidence type="ECO:0000256" key="12">
    <source>
        <dbReference type="ARBA" id="ARBA00047899"/>
    </source>
</evidence>
<evidence type="ECO:0000259" key="16">
    <source>
        <dbReference type="PROSITE" id="PS50222"/>
    </source>
</evidence>
<evidence type="ECO:0000256" key="4">
    <source>
        <dbReference type="ARBA" id="ARBA00022679"/>
    </source>
</evidence>
<comment type="catalytic activity">
    <reaction evidence="13">
        <text>L-seryl-[protein] + ATP = O-phospho-L-seryl-[protein] + ADP + H(+)</text>
        <dbReference type="Rhea" id="RHEA:17989"/>
        <dbReference type="Rhea" id="RHEA-COMP:9863"/>
        <dbReference type="Rhea" id="RHEA-COMP:11604"/>
        <dbReference type="ChEBI" id="CHEBI:15378"/>
        <dbReference type="ChEBI" id="CHEBI:29999"/>
        <dbReference type="ChEBI" id="CHEBI:30616"/>
        <dbReference type="ChEBI" id="CHEBI:83421"/>
        <dbReference type="ChEBI" id="CHEBI:456216"/>
        <dbReference type="EC" id="2.7.11.1"/>
    </reaction>
</comment>
<dbReference type="InterPro" id="IPR011992">
    <property type="entry name" value="EF-hand-dom_pair"/>
</dbReference>
<evidence type="ECO:0000259" key="15">
    <source>
        <dbReference type="PROSITE" id="PS50011"/>
    </source>
</evidence>
<feature type="domain" description="EF-hand" evidence="16">
    <location>
        <begin position="392"/>
        <end position="427"/>
    </location>
</feature>
<dbReference type="GO" id="GO:0005524">
    <property type="term" value="F:ATP binding"/>
    <property type="evidence" value="ECO:0007669"/>
    <property type="project" value="UniProtKB-KW"/>
</dbReference>
<comment type="cofactor">
    <cofactor evidence="1">
        <name>Mg(2+)</name>
        <dbReference type="ChEBI" id="CHEBI:18420"/>
    </cofactor>
</comment>
<dbReference type="PROSITE" id="PS00108">
    <property type="entry name" value="PROTEIN_KINASE_ST"/>
    <property type="match status" value="1"/>
</dbReference>
<feature type="domain" description="EF-hand" evidence="16">
    <location>
        <begin position="441"/>
        <end position="476"/>
    </location>
</feature>
<dbReference type="GO" id="GO:0005509">
    <property type="term" value="F:calcium ion binding"/>
    <property type="evidence" value="ECO:0007669"/>
    <property type="project" value="InterPro"/>
</dbReference>
<feature type="domain" description="Protein kinase" evidence="15">
    <location>
        <begin position="85"/>
        <end position="349"/>
    </location>
</feature>
<keyword evidence="6" id="KW-0677">Repeat</keyword>
<evidence type="ECO:0000256" key="1">
    <source>
        <dbReference type="ARBA" id="ARBA00001946"/>
    </source>
</evidence>
<evidence type="ECO:0000313" key="17">
    <source>
        <dbReference type="EMBL" id="OAO14910.1"/>
    </source>
</evidence>
<dbReference type="CDD" id="cd00051">
    <property type="entry name" value="EFh"/>
    <property type="match status" value="1"/>
</dbReference>
<dbReference type="SMART" id="SM00220">
    <property type="entry name" value="S_TKc"/>
    <property type="match status" value="1"/>
</dbReference>
<dbReference type="Gene3D" id="3.30.200.20">
    <property type="entry name" value="Phosphorylase Kinase, domain 1"/>
    <property type="match status" value="1"/>
</dbReference>
<dbReference type="EMBL" id="LXWW01000202">
    <property type="protein sequence ID" value="OAO14910.1"/>
    <property type="molecule type" value="Genomic_DNA"/>
</dbReference>
<dbReference type="SUPFAM" id="SSF56112">
    <property type="entry name" value="Protein kinase-like (PK-like)"/>
    <property type="match status" value="1"/>
</dbReference>
<dbReference type="Gene3D" id="1.10.238.10">
    <property type="entry name" value="EF-hand"/>
    <property type="match status" value="1"/>
</dbReference>
<feature type="region of interest" description="Disordered" evidence="14">
    <location>
        <begin position="584"/>
        <end position="611"/>
    </location>
</feature>
<sequence length="660" mass="74589">MPGLFSCCLGSKSLKVKQQRNNDSGLNQKTILAPNEDSVEDINHMKSYHSDDAEFSDGAGEEDEDNMRGVSNVVYRKENVQAVYMFTSEELGVGATGPIRAVVNKATGGKFAMKTIRMTGLAPEKRERLIQEVLILARLHHPNIVKLYEVYETPDAMYLIMELLSGGELYTRLVNSPMGKFSEEYSKGVIKQILNAIAYLHETKNIAHRDLKLANIMFSDNTPDAEVKLIDFGLSKFVDDTDYMHSLVGTRYYIAPEVYMSNFKGVGYNKSCDMWSIGVISYFLLTGHNPLPPQMANLPFDQITIDHIPFPKRYWGELSEEAKDFVSALLQIDPAKRMTVLEAQKHPWFKTMPTAPLSNVSPSILDAMEEFQNYNHLKKAALTAVAYHLNNNDLMKLGDAFEYFDKRHDGVISFEEFRDALRTLQSQETIGKDTRLFEMTTDEAKLRQLFNSIDFAQCGYINYSEFVGACLARKEGMRREYADLIFRLIDRDHEDTISIEDLHLFFGDEISVEEIEAVIQQTFGHTKERLSEQDLERIMNTKMITNNNTEALATLKTQHIEGVYPDETYITVSSIFSRVGSYENPKKEASSAQPAPTLPVLQRRDRAQSGQDLDVIRRSNALSIADELATQSFKSLGANQPVIKSTGMSFGSLPLPELHS</sequence>
<keyword evidence="4" id="KW-0808">Transferase</keyword>
<dbReference type="PROSITE" id="PS50222">
    <property type="entry name" value="EF_HAND_2"/>
    <property type="match status" value="3"/>
</dbReference>
<evidence type="ECO:0000256" key="9">
    <source>
        <dbReference type="ARBA" id="ARBA00022837"/>
    </source>
</evidence>
<dbReference type="GO" id="GO:0004674">
    <property type="term" value="F:protein serine/threonine kinase activity"/>
    <property type="evidence" value="ECO:0007669"/>
    <property type="project" value="UniProtKB-KW"/>
</dbReference>
<dbReference type="OrthoDB" id="40902at2759"/>
<comment type="similarity">
    <text evidence="11">Belongs to the protein kinase superfamily. Ser/Thr protein kinase family. CDPK subfamily.</text>
</comment>
<dbReference type="Pfam" id="PF00069">
    <property type="entry name" value="Pkinase"/>
    <property type="match status" value="1"/>
</dbReference>
<dbReference type="PROSITE" id="PS50011">
    <property type="entry name" value="PROTEIN_KINASE_DOM"/>
    <property type="match status" value="1"/>
</dbReference>
<dbReference type="FunFam" id="3.30.200.20:FF:000315">
    <property type="entry name" value="Calcium-dependent protein kinase 3"/>
    <property type="match status" value="1"/>
</dbReference>
<proteinExistence type="inferred from homology"/>
<evidence type="ECO:0000256" key="2">
    <source>
        <dbReference type="ARBA" id="ARBA00012513"/>
    </source>
</evidence>
<dbReference type="Gene3D" id="1.10.510.10">
    <property type="entry name" value="Transferase(Phosphotransferase) domain 1"/>
    <property type="match status" value="1"/>
</dbReference>
<evidence type="ECO:0000256" key="6">
    <source>
        <dbReference type="ARBA" id="ARBA00022737"/>
    </source>
</evidence>
<dbReference type="InterPro" id="IPR000719">
    <property type="entry name" value="Prot_kinase_dom"/>
</dbReference>
<evidence type="ECO:0000256" key="5">
    <source>
        <dbReference type="ARBA" id="ARBA00022723"/>
    </source>
</evidence>
<keyword evidence="5" id="KW-0479">Metal-binding</keyword>
<evidence type="ECO:0000256" key="8">
    <source>
        <dbReference type="ARBA" id="ARBA00022777"/>
    </source>
</evidence>
<dbReference type="SMART" id="SM00054">
    <property type="entry name" value="EFh"/>
    <property type="match status" value="3"/>
</dbReference>
<keyword evidence="7" id="KW-0547">Nucleotide-binding</keyword>
<accession>A0A196SCX9</accession>
<gene>
    <name evidence="17" type="ORF">AV274_3419</name>
</gene>
<reference evidence="17 18" key="1">
    <citation type="submission" date="2016-05" db="EMBL/GenBank/DDBJ databases">
        <title>Nuclear genome of Blastocystis sp. subtype 1 NandII.</title>
        <authorList>
            <person name="Gentekaki E."/>
            <person name="Curtis B."/>
            <person name="Stairs C."/>
            <person name="Eme L."/>
            <person name="Herman E."/>
            <person name="Klimes V."/>
            <person name="Arias M.C."/>
            <person name="Elias M."/>
            <person name="Hilliou F."/>
            <person name="Klute M."/>
            <person name="Malik S.-B."/>
            <person name="Pightling A."/>
            <person name="Rachubinski R."/>
            <person name="Salas D."/>
            <person name="Schlacht A."/>
            <person name="Suga H."/>
            <person name="Archibald J."/>
            <person name="Ball S.G."/>
            <person name="Clark G."/>
            <person name="Dacks J."/>
            <person name="Van Der Giezen M."/>
            <person name="Tsaousis A."/>
            <person name="Roger A."/>
        </authorList>
    </citation>
    <scope>NUCLEOTIDE SEQUENCE [LARGE SCALE GENOMIC DNA]</scope>
    <source>
        <strain evidence="18">ATCC 50177 / NandII</strain>
    </source>
</reference>
<dbReference type="InterPro" id="IPR002048">
    <property type="entry name" value="EF_hand_dom"/>
</dbReference>
<dbReference type="SUPFAM" id="SSF47473">
    <property type="entry name" value="EF-hand"/>
    <property type="match status" value="1"/>
</dbReference>
<evidence type="ECO:0000256" key="3">
    <source>
        <dbReference type="ARBA" id="ARBA00022527"/>
    </source>
</evidence>
<dbReference type="InterPro" id="IPR008271">
    <property type="entry name" value="Ser/Thr_kinase_AS"/>
</dbReference>
<keyword evidence="9" id="KW-0106">Calcium</keyword>
<evidence type="ECO:0000256" key="10">
    <source>
        <dbReference type="ARBA" id="ARBA00022840"/>
    </source>
</evidence>
<dbReference type="InterPro" id="IPR018247">
    <property type="entry name" value="EF_Hand_1_Ca_BS"/>
</dbReference>
<keyword evidence="3" id="KW-0723">Serine/threonine-protein kinase</keyword>
<keyword evidence="18" id="KW-1185">Reference proteome</keyword>
<dbReference type="AlphaFoldDB" id="A0A196SCX9"/>
<evidence type="ECO:0000313" key="18">
    <source>
        <dbReference type="Proteomes" id="UP000078348"/>
    </source>
</evidence>
<dbReference type="InterPro" id="IPR011009">
    <property type="entry name" value="Kinase-like_dom_sf"/>
</dbReference>
<dbReference type="Pfam" id="PF13499">
    <property type="entry name" value="EF-hand_7"/>
    <property type="match status" value="1"/>
</dbReference>
<dbReference type="PROSITE" id="PS00018">
    <property type="entry name" value="EF_HAND_1"/>
    <property type="match status" value="1"/>
</dbReference>
<dbReference type="PANTHER" id="PTHR24349">
    <property type="entry name" value="SERINE/THREONINE-PROTEIN KINASE"/>
    <property type="match status" value="1"/>
</dbReference>
<dbReference type="InterPro" id="IPR050205">
    <property type="entry name" value="CDPK_Ser/Thr_kinases"/>
</dbReference>
<feature type="compositionally biased region" description="Polar residues" evidence="14">
    <location>
        <begin position="19"/>
        <end position="30"/>
    </location>
</feature>
<feature type="region of interest" description="Disordered" evidence="14">
    <location>
        <begin position="19"/>
        <end position="38"/>
    </location>
</feature>
<dbReference type="FunFam" id="1.10.510.10:FF:000571">
    <property type="entry name" value="Maternal embryonic leucine zipper kinase"/>
    <property type="match status" value="1"/>
</dbReference>
<feature type="domain" description="EF-hand" evidence="16">
    <location>
        <begin position="477"/>
        <end position="512"/>
    </location>
</feature>